<feature type="compositionally biased region" description="Low complexity" evidence="1">
    <location>
        <begin position="114"/>
        <end position="127"/>
    </location>
</feature>
<reference evidence="3" key="1">
    <citation type="journal article" date="2019" name="Int. J. Syst. Evol. Microbiol.">
        <title>The Global Catalogue of Microorganisms (GCM) 10K type strain sequencing project: providing services to taxonomists for standard genome sequencing and annotation.</title>
        <authorList>
            <consortium name="The Broad Institute Genomics Platform"/>
            <consortium name="The Broad Institute Genome Sequencing Center for Infectious Disease"/>
            <person name="Wu L."/>
            <person name="Ma J."/>
        </authorList>
    </citation>
    <scope>NUCLEOTIDE SEQUENCE [LARGE SCALE GENOMIC DNA]</scope>
    <source>
        <strain evidence="3">CGMCC 1.15277</strain>
    </source>
</reference>
<organism evidence="2 3">
    <name type="scientific">Luteococcus sanguinis</name>
    <dbReference type="NCBI Taxonomy" id="174038"/>
    <lineage>
        <taxon>Bacteria</taxon>
        <taxon>Bacillati</taxon>
        <taxon>Actinomycetota</taxon>
        <taxon>Actinomycetes</taxon>
        <taxon>Propionibacteriales</taxon>
        <taxon>Propionibacteriaceae</taxon>
        <taxon>Luteococcus</taxon>
    </lineage>
</organism>
<keyword evidence="3" id="KW-1185">Reference proteome</keyword>
<evidence type="ECO:0000313" key="2">
    <source>
        <dbReference type="EMBL" id="MFC6398013.1"/>
    </source>
</evidence>
<protein>
    <recommendedName>
        <fullName evidence="4">MarR family transcriptional regulator</fullName>
    </recommendedName>
</protein>
<dbReference type="EMBL" id="JBHSUA010000025">
    <property type="protein sequence ID" value="MFC6398013.1"/>
    <property type="molecule type" value="Genomic_DNA"/>
</dbReference>
<name>A0ABW1X5X9_9ACTN</name>
<dbReference type="RefSeq" id="WP_343886836.1">
    <property type="nucleotide sequence ID" value="NZ_BAAAKI010000024.1"/>
</dbReference>
<gene>
    <name evidence="2" type="ORF">ACFP57_13610</name>
</gene>
<evidence type="ECO:0008006" key="4">
    <source>
        <dbReference type="Google" id="ProtNLM"/>
    </source>
</evidence>
<dbReference type="Proteomes" id="UP001596266">
    <property type="component" value="Unassembled WGS sequence"/>
</dbReference>
<accession>A0ABW1X5X9</accession>
<evidence type="ECO:0000313" key="3">
    <source>
        <dbReference type="Proteomes" id="UP001596266"/>
    </source>
</evidence>
<evidence type="ECO:0000256" key="1">
    <source>
        <dbReference type="SAM" id="MobiDB-lite"/>
    </source>
</evidence>
<feature type="compositionally biased region" description="Basic and acidic residues" evidence="1">
    <location>
        <begin position="97"/>
        <end position="109"/>
    </location>
</feature>
<sequence>MSAFDALSVWSAVEFQANRARLSAVQMRVLHAVLNQTVRYQRLSVPISRSRMALLADVHGNNLAACLDVLEMSGFVNHSPGVGRRLTVVTLVVPEDWERHEQDSGRDPGPRTQATTPTVASSTTSEVAEVTTSNVATSATPDVATSATSTVVSDATSAVAGVATRTGREYEEKVTRSADGEGPRAAVAALRAVPDAHALSLDPNASAEGVASSFFDAMKSAGAPVVNTGKVLQGIRQAGNAGYAPRAVMMGLGFWIAEGEMYPSQIGERCQMAVLAGGPPLSTGVDDLLREGQQRFAVTRARRNMGPSAADVREARTQLAAERWQRKPKGQNPWA</sequence>
<feature type="region of interest" description="Disordered" evidence="1">
    <location>
        <begin position="97"/>
        <end position="127"/>
    </location>
</feature>
<proteinExistence type="predicted"/>
<comment type="caution">
    <text evidence="2">The sequence shown here is derived from an EMBL/GenBank/DDBJ whole genome shotgun (WGS) entry which is preliminary data.</text>
</comment>